<feature type="domain" description="Carrier" evidence="7">
    <location>
        <begin position="846"/>
        <end position="920"/>
    </location>
</feature>
<evidence type="ECO:0000256" key="1">
    <source>
        <dbReference type="ARBA" id="ARBA00001957"/>
    </source>
</evidence>
<dbReference type="FunFam" id="1.10.1200.10:FF:000005">
    <property type="entry name" value="Nonribosomal peptide synthetase 1"/>
    <property type="match status" value="1"/>
</dbReference>
<dbReference type="InterPro" id="IPR006162">
    <property type="entry name" value="Ppantetheine_attach_site"/>
</dbReference>
<dbReference type="Pfam" id="PF16197">
    <property type="entry name" value="KAsynt_C_assoc"/>
    <property type="match status" value="1"/>
</dbReference>
<dbReference type="Pfam" id="PF00550">
    <property type="entry name" value="PP-binding"/>
    <property type="match status" value="1"/>
</dbReference>
<dbReference type="InterPro" id="IPR016039">
    <property type="entry name" value="Thiolase-like"/>
</dbReference>
<evidence type="ECO:0000256" key="4">
    <source>
        <dbReference type="ARBA" id="ARBA00022679"/>
    </source>
</evidence>
<dbReference type="FunFam" id="3.40.47.10:FF:000019">
    <property type="entry name" value="Polyketide synthase type I"/>
    <property type="match status" value="1"/>
</dbReference>
<dbReference type="PROSITE" id="PS50075">
    <property type="entry name" value="CARRIER"/>
    <property type="match status" value="1"/>
</dbReference>
<dbReference type="EMBL" id="LR589163">
    <property type="protein sequence ID" value="VTP03521.1"/>
    <property type="molecule type" value="Genomic_DNA"/>
</dbReference>
<dbReference type="GO" id="GO:0031177">
    <property type="term" value="F:phosphopantetheine binding"/>
    <property type="evidence" value="ECO:0007669"/>
    <property type="project" value="InterPro"/>
</dbReference>
<dbReference type="InterPro" id="IPR050091">
    <property type="entry name" value="PKS_NRPS_Biosynth_Enz"/>
</dbReference>
<keyword evidence="4" id="KW-0808">Transferase</keyword>
<dbReference type="InterPro" id="IPR016035">
    <property type="entry name" value="Acyl_Trfase/lysoPLipase"/>
</dbReference>
<dbReference type="GO" id="GO:0006633">
    <property type="term" value="P:fatty acid biosynthetic process"/>
    <property type="evidence" value="ECO:0007669"/>
    <property type="project" value="InterPro"/>
</dbReference>
<dbReference type="PROSITE" id="PS00606">
    <property type="entry name" value="KS3_1"/>
    <property type="match status" value="1"/>
</dbReference>
<dbReference type="Gene3D" id="3.30.70.3290">
    <property type="match status" value="2"/>
</dbReference>
<dbReference type="SMART" id="SM01294">
    <property type="entry name" value="PKS_PP_betabranch"/>
    <property type="match status" value="1"/>
</dbReference>
<dbReference type="PANTHER" id="PTHR43775:SF51">
    <property type="entry name" value="INACTIVE PHENOLPHTHIOCEROL SYNTHESIS POLYKETIDE SYNTHASE TYPE I PKS1-RELATED"/>
    <property type="match status" value="1"/>
</dbReference>
<evidence type="ECO:0000256" key="3">
    <source>
        <dbReference type="ARBA" id="ARBA00022553"/>
    </source>
</evidence>
<sequence length="965" mass="101690">MANSEELHSYLKQAVLELEKTRQRLREMEARIREPIAIVGMACRFPGGLNSPADLWRAVCEGRDLVAELPTDRGWEIANSDGWSGAPAGGFVSDVTGFDADFFGISAREALAIDPHQRIALEAAWEAFEHAGIDASTVRGSDTGVFLGMASMLGGPPNGLASEDLDRPRPLGATSGASSMASGRISYFFGLCGPAITLDTGCSASLVAIHQAVRSLRSGECPLALAGGVTVLTQEGFAGLAAGKGSAAEGRCKSFAASADGAGWGEGVGILLLERLSDALENRHRVLAVIRGSAVNHDGPANGPDAPNRMAQQRVIRQALADAGLKASQVDVVEAHGTGTPLGDLTEVEALMETYGRHRPEGRPLWLGSLKSNVGHTLAAAGVGAVIKMVEAVRHRVIPATLHADEPNPYVDWSSGRVRLATKAHPWQNGDGARRGGVSAFGASGVNAHLIVEEAVPEPSAAGEMTGPSCTSIPVVPWVITARSAQALPMQAARLAAHLEQNSDFRPIDIGLSLAASRATFDHRAVVVGRDRDELLDGLRSLAAGGTSSAVVRGVTEVPATTAMLFAGDGAQLLGAGRQLYSRFRVYANAFDEVCSIFDPRMDTSLRGLIFSEPGSPAAAMLTQAAYAQPALFTVEVALFRLAESWGLRPDLVIGDSLGEVTAAYVAGLWSLEDACHLVAKRGQLGETPSTEPALSEFSRLCRELTYHVPTIRVISGLTGAAIDANVWSSPQYWVDQVTQPGRFVEAVHWARWQEGVANFLDVGRCVDDDLAFVNALASAYVVGTPIDWASAFADSGARRVDLPTYAFQRQRLWPETVVSPKSRTAVPNAVDLWTSSVGDGESSGPPSTETERMLAEAIKHVLGITQVGREDRFLALGGDSVSAMQLATRVRAAGLPLSAQMIFDHPTVRRLAAALDQLATDAEHEGDVGVVDADSSQAMSMSGLSLAELAALPDVLAKIDAALS</sequence>
<evidence type="ECO:0000256" key="2">
    <source>
        <dbReference type="ARBA" id="ARBA00022450"/>
    </source>
</evidence>
<keyword evidence="5" id="KW-0511">Multifunctional enzyme</keyword>
<dbReference type="GO" id="GO:0004312">
    <property type="term" value="F:fatty acid synthase activity"/>
    <property type="evidence" value="ECO:0007669"/>
    <property type="project" value="TreeGrafter"/>
</dbReference>
<keyword evidence="3" id="KW-0597">Phosphoprotein</keyword>
<dbReference type="PROSITE" id="PS00012">
    <property type="entry name" value="PHOSPHOPANTETHEINE"/>
    <property type="match status" value="1"/>
</dbReference>
<feature type="region of interest" description="Disordered" evidence="6">
    <location>
        <begin position="158"/>
        <end position="178"/>
    </location>
</feature>
<dbReference type="InterPro" id="IPR014031">
    <property type="entry name" value="Ketoacyl_synth_C"/>
</dbReference>
<dbReference type="InterPro" id="IPR018201">
    <property type="entry name" value="Ketoacyl_synth_AS"/>
</dbReference>
<dbReference type="SMART" id="SM00825">
    <property type="entry name" value="PKS_KS"/>
    <property type="match status" value="1"/>
</dbReference>
<evidence type="ECO:0000259" key="7">
    <source>
        <dbReference type="PROSITE" id="PS50075"/>
    </source>
</evidence>
<dbReference type="SUPFAM" id="SSF47336">
    <property type="entry name" value="ACP-like"/>
    <property type="match status" value="1"/>
</dbReference>
<accession>A0A653F2X6</accession>
<evidence type="ECO:0000256" key="6">
    <source>
        <dbReference type="SAM" id="MobiDB-lite"/>
    </source>
</evidence>
<dbReference type="Pfam" id="PF08990">
    <property type="entry name" value="Docking"/>
    <property type="match status" value="1"/>
</dbReference>
<dbReference type="InterPro" id="IPR020841">
    <property type="entry name" value="PKS_Beta-ketoAc_synthase_dom"/>
</dbReference>
<name>A0A653F2X6_9MYCO</name>
<evidence type="ECO:0000256" key="5">
    <source>
        <dbReference type="ARBA" id="ARBA00023268"/>
    </source>
</evidence>
<dbReference type="GO" id="GO:0004315">
    <property type="term" value="F:3-oxoacyl-[acyl-carrier-protein] synthase activity"/>
    <property type="evidence" value="ECO:0007669"/>
    <property type="project" value="InterPro"/>
</dbReference>
<organism evidence="9">
    <name type="scientific">Mycobacterium riyadhense</name>
    <dbReference type="NCBI Taxonomy" id="486698"/>
    <lineage>
        <taxon>Bacteria</taxon>
        <taxon>Bacillati</taxon>
        <taxon>Actinomycetota</taxon>
        <taxon>Actinomycetes</taxon>
        <taxon>Mycobacteriales</taxon>
        <taxon>Mycobacteriaceae</taxon>
        <taxon>Mycobacterium</taxon>
    </lineage>
</organism>
<dbReference type="InterPro" id="IPR014030">
    <property type="entry name" value="Ketoacyl_synth_N"/>
</dbReference>
<dbReference type="PROSITE" id="PS52004">
    <property type="entry name" value="KS3_2"/>
    <property type="match status" value="1"/>
</dbReference>
<dbReference type="InterPro" id="IPR014043">
    <property type="entry name" value="Acyl_transferase_dom"/>
</dbReference>
<dbReference type="Pfam" id="PF00109">
    <property type="entry name" value="ketoacyl-synt"/>
    <property type="match status" value="1"/>
</dbReference>
<dbReference type="CDD" id="cd00833">
    <property type="entry name" value="PKS"/>
    <property type="match status" value="1"/>
</dbReference>
<dbReference type="InterPro" id="IPR020806">
    <property type="entry name" value="PKS_PP-bd"/>
</dbReference>
<dbReference type="InterPro" id="IPR032821">
    <property type="entry name" value="PKS_assoc"/>
</dbReference>
<comment type="cofactor">
    <cofactor evidence="1">
        <name>pantetheine 4'-phosphate</name>
        <dbReference type="ChEBI" id="CHEBI:47942"/>
    </cofactor>
</comment>
<dbReference type="PANTHER" id="PTHR43775">
    <property type="entry name" value="FATTY ACID SYNTHASE"/>
    <property type="match status" value="1"/>
</dbReference>
<dbReference type="InterPro" id="IPR036736">
    <property type="entry name" value="ACP-like_sf"/>
</dbReference>
<dbReference type="InterPro" id="IPR015083">
    <property type="entry name" value="NorB/c/GfsB-D-like_docking"/>
</dbReference>
<dbReference type="SUPFAM" id="SSF53901">
    <property type="entry name" value="Thiolase-like"/>
    <property type="match status" value="1"/>
</dbReference>
<dbReference type="InterPro" id="IPR009081">
    <property type="entry name" value="PP-bd_ACP"/>
</dbReference>
<dbReference type="Gene3D" id="3.40.47.10">
    <property type="match status" value="1"/>
</dbReference>
<dbReference type="GO" id="GO:0033068">
    <property type="term" value="P:macrolide biosynthetic process"/>
    <property type="evidence" value="ECO:0007669"/>
    <property type="project" value="UniProtKB-ARBA"/>
</dbReference>
<reference evidence="9" key="1">
    <citation type="submission" date="2019-05" db="EMBL/GenBank/DDBJ databases">
        <authorList>
            <person name="Naeem R."/>
            <person name="Antony C."/>
            <person name="Guan Q."/>
        </authorList>
    </citation>
    <scope>NUCLEOTIDE SEQUENCE</scope>
    <source>
        <strain evidence="9">2</strain>
    </source>
</reference>
<dbReference type="SMART" id="SM00827">
    <property type="entry name" value="PKS_AT"/>
    <property type="match status" value="1"/>
</dbReference>
<proteinExistence type="predicted"/>
<evidence type="ECO:0000259" key="8">
    <source>
        <dbReference type="PROSITE" id="PS52004"/>
    </source>
</evidence>
<dbReference type="InterPro" id="IPR001227">
    <property type="entry name" value="Ac_transferase_dom_sf"/>
</dbReference>
<dbReference type="Pfam" id="PF02801">
    <property type="entry name" value="Ketoacyl-synt_C"/>
    <property type="match status" value="1"/>
</dbReference>
<dbReference type="AlphaFoldDB" id="A0A653F2X6"/>
<keyword evidence="2" id="KW-0596">Phosphopantetheine</keyword>
<evidence type="ECO:0000313" key="9">
    <source>
        <dbReference type="EMBL" id="VTP03521.1"/>
    </source>
</evidence>
<dbReference type="Gene3D" id="3.40.366.10">
    <property type="entry name" value="Malonyl-Coenzyme A Acyl Carrier Protein, domain 2"/>
    <property type="match status" value="2"/>
</dbReference>
<dbReference type="Pfam" id="PF00698">
    <property type="entry name" value="Acyl_transf_1"/>
    <property type="match status" value="1"/>
</dbReference>
<feature type="domain" description="Ketosynthase family 3 (KS3)" evidence="8">
    <location>
        <begin position="33"/>
        <end position="454"/>
    </location>
</feature>
<dbReference type="SMART" id="SM00823">
    <property type="entry name" value="PKS_PP"/>
    <property type="match status" value="1"/>
</dbReference>
<dbReference type="Gene3D" id="1.10.1200.10">
    <property type="entry name" value="ACP-like"/>
    <property type="match status" value="1"/>
</dbReference>
<protein>
    <submittedName>
        <fullName evidence="9">Phenolphthiocerol synthesis polyketide synthase type I Pks15/1</fullName>
    </submittedName>
</protein>
<gene>
    <name evidence="9" type="ORF">BIN_B_05114</name>
</gene>
<dbReference type="SUPFAM" id="SSF52151">
    <property type="entry name" value="FabD/lysophospholipase-like"/>
    <property type="match status" value="1"/>
</dbReference>
<dbReference type="RefSeq" id="WP_204801618.1">
    <property type="nucleotide sequence ID" value="NZ_CAJMWM010000001.1"/>
</dbReference>